<dbReference type="InParanoid" id="D6U8L2"/>
<sequence>MKIKLPKDMRGVSFPRVLNLELNDFDIDLFLPALFFTILSQGKGKARQTNNPQDIQKYIDSLIKHPMLKGFDTAEGRRVLERFARTSLMVTGRVGRAQKGEQILSLVPYTILTHKAGFPEHSSRQRRVDVFIYQALRDYLQSDNNLRDFVKQVFGRGVEIGQLPELGGKYDGQTQLDILTRISVAFLDGFENTRPRLDRERKIPNVYPALVNELAKDLLRYLFEFHDRMPTQAFTQTLLALTSFEVFSYTLCAVHATNALVREPDTLPSAMQEEIQRFSPHIYLDFTNGTSPRSLEMSKACVRRDIEAYQQFLWSNLLLRQLDIYVNKLQKNPRRKADIEKVLPSEAIGAQYLQGLLLLQDNPIISVHLEAAAQLDEERIHEENREKEEEGNTETTSWIDEIASTGETDIERIVNILTESQRVNAFKNFIAWFHGIGGIKKPYGILRGLTTHRQTWRYAPENDLLAALVQVAAARLSQPGQLRDIKLQEFLEFLTFRYGILIDRPPAQFQGAEYAAAARDNLRAMLDRLRQMGIFRDLSDDFTVQRLHPPYASTAAMKVEA</sequence>
<dbReference type="Pfam" id="PF26611">
    <property type="entry name" value="MAD7"/>
    <property type="match status" value="1"/>
</dbReference>
<gene>
    <name evidence="1" type="ORF">Krac_0802</name>
</gene>
<name>D6U8L2_KTERA</name>
<reference evidence="1 2" key="1">
    <citation type="journal article" date="2011" name="Stand. Genomic Sci.">
        <title>Non-contiguous finished genome sequence and contextual data of the filamentous soil bacterium Ktedonobacter racemifer type strain (SOSP1-21).</title>
        <authorList>
            <person name="Chang Y.J."/>
            <person name="Land M."/>
            <person name="Hauser L."/>
            <person name="Chertkov O."/>
            <person name="Del Rio T.G."/>
            <person name="Nolan M."/>
            <person name="Copeland A."/>
            <person name="Tice H."/>
            <person name="Cheng J.F."/>
            <person name="Lucas S."/>
            <person name="Han C."/>
            <person name="Goodwin L."/>
            <person name="Pitluck S."/>
            <person name="Ivanova N."/>
            <person name="Ovchinikova G."/>
            <person name="Pati A."/>
            <person name="Chen A."/>
            <person name="Palaniappan K."/>
            <person name="Mavromatis K."/>
            <person name="Liolios K."/>
            <person name="Brettin T."/>
            <person name="Fiebig A."/>
            <person name="Rohde M."/>
            <person name="Abt B."/>
            <person name="Goker M."/>
            <person name="Detter J.C."/>
            <person name="Woyke T."/>
            <person name="Bristow J."/>
            <person name="Eisen J.A."/>
            <person name="Markowitz V."/>
            <person name="Hugenholtz P."/>
            <person name="Kyrpides N.C."/>
            <person name="Klenk H.P."/>
            <person name="Lapidus A."/>
        </authorList>
    </citation>
    <scope>NUCLEOTIDE SEQUENCE [LARGE SCALE GENOMIC DNA]</scope>
    <source>
        <strain evidence="2">DSM 44963</strain>
    </source>
</reference>
<dbReference type="Proteomes" id="UP000004508">
    <property type="component" value="Unassembled WGS sequence"/>
</dbReference>
<dbReference type="EMBL" id="ADVG01000005">
    <property type="protein sequence ID" value="EFH80223.1"/>
    <property type="molecule type" value="Genomic_DNA"/>
</dbReference>
<proteinExistence type="predicted"/>
<accession>D6U8L2</accession>
<keyword evidence="2" id="KW-1185">Reference proteome</keyword>
<dbReference type="eggNOG" id="ENOG502ZADC">
    <property type="taxonomic scope" value="Bacteria"/>
</dbReference>
<organism evidence="1 2">
    <name type="scientific">Ktedonobacter racemifer DSM 44963</name>
    <dbReference type="NCBI Taxonomy" id="485913"/>
    <lineage>
        <taxon>Bacteria</taxon>
        <taxon>Bacillati</taxon>
        <taxon>Chloroflexota</taxon>
        <taxon>Ktedonobacteria</taxon>
        <taxon>Ktedonobacterales</taxon>
        <taxon>Ktedonobacteraceae</taxon>
        <taxon>Ktedonobacter</taxon>
    </lineage>
</organism>
<dbReference type="InterPro" id="IPR058120">
    <property type="entry name" value="MADS7"/>
</dbReference>
<evidence type="ECO:0000313" key="1">
    <source>
        <dbReference type="EMBL" id="EFH80223.1"/>
    </source>
</evidence>
<dbReference type="AlphaFoldDB" id="D6U8L2"/>
<comment type="caution">
    <text evidence="1">The sequence shown here is derived from an EMBL/GenBank/DDBJ whole genome shotgun (WGS) entry which is preliminary data.</text>
</comment>
<protein>
    <submittedName>
        <fullName evidence="1">Uncharacterized protein</fullName>
    </submittedName>
</protein>
<evidence type="ECO:0000313" key="2">
    <source>
        <dbReference type="Proteomes" id="UP000004508"/>
    </source>
</evidence>
<dbReference type="STRING" id="485913.Krac_0802"/>
<dbReference type="OrthoDB" id="3561500at2"/>
<dbReference type="RefSeq" id="WP_007922668.1">
    <property type="nucleotide sequence ID" value="NZ_ADVG01000005.1"/>
</dbReference>
<dbReference type="NCBIfam" id="NF047733">
    <property type="entry name" value="antiphage_MADS7"/>
    <property type="match status" value="1"/>
</dbReference>